<reference evidence="1 2" key="1">
    <citation type="submission" date="2020-07" db="EMBL/GenBank/DDBJ databases">
        <title>Diversity of carbapenemase encoding genes among Pseudomonas putida group clinical isolates in a tertiary Brazilian hospital.</title>
        <authorList>
            <person name="Alberto-Lei F."/>
            <person name="Nodari C.S."/>
            <person name="Streling A.P."/>
            <person name="Paulino J.T."/>
            <person name="Bessa-Neto F.O."/>
            <person name="Cayo R."/>
            <person name="Gales A.C."/>
        </authorList>
    </citation>
    <scope>NUCLEOTIDE SEQUENCE [LARGE SCALE GENOMIC DNA]</scope>
    <source>
        <strain evidence="1 2">12273</strain>
    </source>
</reference>
<dbReference type="AlphaFoldDB" id="A0A7W2LP93"/>
<evidence type="ECO:0000313" key="2">
    <source>
        <dbReference type="Proteomes" id="UP000590738"/>
    </source>
</evidence>
<dbReference type="NCBIfam" id="TIGR03696">
    <property type="entry name" value="Rhs_assc_core"/>
    <property type="match status" value="1"/>
</dbReference>
<name>A0A7W2LP93_9PSED</name>
<organism evidence="1 2">
    <name type="scientific">Pseudomonas juntendi</name>
    <dbReference type="NCBI Taxonomy" id="2666183"/>
    <lineage>
        <taxon>Bacteria</taxon>
        <taxon>Pseudomonadati</taxon>
        <taxon>Pseudomonadota</taxon>
        <taxon>Gammaproteobacteria</taxon>
        <taxon>Pseudomonadales</taxon>
        <taxon>Pseudomonadaceae</taxon>
        <taxon>Pseudomonas</taxon>
    </lineage>
</organism>
<proteinExistence type="predicted"/>
<dbReference type="RefSeq" id="WP_080709193.1">
    <property type="nucleotide sequence ID" value="NZ_BQHP01000043.1"/>
</dbReference>
<dbReference type="Gene3D" id="2.180.10.10">
    <property type="entry name" value="RHS repeat-associated core"/>
    <property type="match status" value="1"/>
</dbReference>
<comment type="caution">
    <text evidence="1">The sequence shown here is derived from an EMBL/GenBank/DDBJ whole genome shotgun (WGS) entry which is preliminary data.</text>
</comment>
<dbReference type="SUPFAM" id="SSF56399">
    <property type="entry name" value="ADP-ribosylation"/>
    <property type="match status" value="1"/>
</dbReference>
<accession>A0A7W2LP93</accession>
<sequence>MNSSRHESATTVTIGLSEKNNKTERTDMRQHFAFTPYGFAGGLFCYFSSLGFNGQWAEALANLYFLGAGRRGYSTVLMRFLSSDRASPFGTGGINPYAYCEGDPVNYHDNSGLNRRPSIRRHWMSPSFVEGGLQNKGRADARPYQVGQRRHSFNGFDRPESKSLVGFHASRTEYAEAMTGTLQGRKDVLMTPLSQHKKFGVDPHYFRPDNEFGAGFYAGEYGVAKFYAAKRGAQSQSSTTVFSVYVDNAVGMQPGLHYHAGLLKHGAKPPYPETPYFFQFALLRRVISRVSLKMGVVRGESPVPLRPNEV</sequence>
<gene>
    <name evidence="1" type="ORF">H4B97_18855</name>
</gene>
<dbReference type="Proteomes" id="UP000590738">
    <property type="component" value="Unassembled WGS sequence"/>
</dbReference>
<evidence type="ECO:0000313" key="1">
    <source>
        <dbReference type="EMBL" id="MBA6144504.1"/>
    </source>
</evidence>
<dbReference type="InterPro" id="IPR022385">
    <property type="entry name" value="Rhs_assc_core"/>
</dbReference>
<dbReference type="EMBL" id="JACGCZ010000035">
    <property type="protein sequence ID" value="MBA6144504.1"/>
    <property type="molecule type" value="Genomic_DNA"/>
</dbReference>
<protein>
    <submittedName>
        <fullName evidence="1">RHS repeat-associated core domain-containing protein</fullName>
    </submittedName>
</protein>